<evidence type="ECO:0000313" key="3">
    <source>
        <dbReference type="Proteomes" id="UP000253562"/>
    </source>
</evidence>
<feature type="domain" description="Pyrrolo-quinoline quinone repeat" evidence="1">
    <location>
        <begin position="36"/>
        <end position="292"/>
    </location>
</feature>
<organism evidence="2 3">
    <name type="scientific">Bremerella cremea</name>
    <dbReference type="NCBI Taxonomy" id="1031537"/>
    <lineage>
        <taxon>Bacteria</taxon>
        <taxon>Pseudomonadati</taxon>
        <taxon>Planctomycetota</taxon>
        <taxon>Planctomycetia</taxon>
        <taxon>Pirellulales</taxon>
        <taxon>Pirellulaceae</taxon>
        <taxon>Bremerella</taxon>
    </lineage>
</organism>
<reference evidence="2 3" key="1">
    <citation type="submission" date="2018-07" db="EMBL/GenBank/DDBJ databases">
        <title>Comparative genomes isolates from brazilian mangrove.</title>
        <authorList>
            <person name="De Araujo J.E."/>
            <person name="Taketani R.G."/>
            <person name="Silva M.C.P."/>
            <person name="Lourenco M.V."/>
            <person name="Oliveira V.M."/>
            <person name="Andreote F.D."/>
        </authorList>
    </citation>
    <scope>NUCLEOTIDE SEQUENCE [LARGE SCALE GENOMIC DNA]</scope>
    <source>
        <strain evidence="2 3">HEX PRIS-MGV</strain>
    </source>
</reference>
<dbReference type="EMBL" id="QPEX01000010">
    <property type="protein sequence ID" value="RCS54804.1"/>
    <property type="molecule type" value="Genomic_DNA"/>
</dbReference>
<dbReference type="InterPro" id="IPR002372">
    <property type="entry name" value="PQQ_rpt_dom"/>
</dbReference>
<dbReference type="InterPro" id="IPR015943">
    <property type="entry name" value="WD40/YVTN_repeat-like_dom_sf"/>
</dbReference>
<dbReference type="Proteomes" id="UP000253562">
    <property type="component" value="Unassembled WGS sequence"/>
</dbReference>
<accession>A0A368KYR7</accession>
<proteinExistence type="predicted"/>
<dbReference type="Pfam" id="PF13360">
    <property type="entry name" value="PQQ_2"/>
    <property type="match status" value="1"/>
</dbReference>
<evidence type="ECO:0000313" key="2">
    <source>
        <dbReference type="EMBL" id="RCS54804.1"/>
    </source>
</evidence>
<gene>
    <name evidence="2" type="ORF">DTL42_06690</name>
</gene>
<dbReference type="PANTHER" id="PTHR35340:SF5">
    <property type="entry name" value="ASST-DOMAIN-CONTAINING PROTEIN"/>
    <property type="match status" value="1"/>
</dbReference>
<dbReference type="InterPro" id="IPR053143">
    <property type="entry name" value="Arylsulfate_ST"/>
</dbReference>
<dbReference type="SUPFAM" id="SSF50998">
    <property type="entry name" value="Quinoprotein alcohol dehydrogenase-like"/>
    <property type="match status" value="1"/>
</dbReference>
<dbReference type="AlphaFoldDB" id="A0A368KYR7"/>
<protein>
    <recommendedName>
        <fullName evidence="1">Pyrrolo-quinoline quinone repeat domain-containing protein</fullName>
    </recommendedName>
</protein>
<sequence>MSRWFYFASLTIAVFLSSVSYTVAGPYRLVMQGNDKLAIVDQDGKIEWEMPWGGIHDIHVLDNGHIMVQQGAAKIAEIDPQTKQVVWSYDSAQSNGNAGTRIEVHAFQPLEDGRVMIAESGRGRIIEIDRNGKLLKEIPLKRNQPNAHSDTRLVRKLDNGNYLVAQENDGFIREYDGQGKIVWEYEVPMFGQEPRGGHGPEAFGNKAFSAMRLANGNTLIATGNGHSVIEVTPEKEIVWKLTQNELPGITLAWVTTLEVLPNGNYMIGNCHAGPENPLLVEIDPKTKEVVWTFDRYDTFGNSAPNSQLLDVEGEVVR</sequence>
<dbReference type="PANTHER" id="PTHR35340">
    <property type="entry name" value="PQQ ENZYME REPEAT PROTEIN-RELATED"/>
    <property type="match status" value="1"/>
</dbReference>
<name>A0A368KYR7_9BACT</name>
<dbReference type="Gene3D" id="2.130.10.10">
    <property type="entry name" value="YVTN repeat-like/Quinoprotein amine dehydrogenase"/>
    <property type="match status" value="1"/>
</dbReference>
<dbReference type="InterPro" id="IPR011047">
    <property type="entry name" value="Quinoprotein_ADH-like_sf"/>
</dbReference>
<dbReference type="RefSeq" id="WP_114367866.1">
    <property type="nucleotide sequence ID" value="NZ_QPEX01000010.1"/>
</dbReference>
<dbReference type="OrthoDB" id="264813at2"/>
<comment type="caution">
    <text evidence="2">The sequence shown here is derived from an EMBL/GenBank/DDBJ whole genome shotgun (WGS) entry which is preliminary data.</text>
</comment>
<evidence type="ECO:0000259" key="1">
    <source>
        <dbReference type="Pfam" id="PF13360"/>
    </source>
</evidence>